<feature type="compositionally biased region" description="Basic and acidic residues" evidence="1">
    <location>
        <begin position="12"/>
        <end position="25"/>
    </location>
</feature>
<reference evidence="2" key="1">
    <citation type="submission" date="2019-08" db="EMBL/GenBank/DDBJ databases">
        <authorList>
            <person name="Kucharzyk K."/>
            <person name="Murdoch R.W."/>
            <person name="Higgins S."/>
            <person name="Loffler F."/>
        </authorList>
    </citation>
    <scope>NUCLEOTIDE SEQUENCE</scope>
</reference>
<dbReference type="EMBL" id="VSSQ01030094">
    <property type="protein sequence ID" value="MPM80486.1"/>
    <property type="molecule type" value="Genomic_DNA"/>
</dbReference>
<name>A0A645CTP5_9ZZZZ</name>
<sequence length="347" mass="40022">MLQPVRQSDQQQPDRADRLEPRKIRNSCEIRKRRHAAESGLRGDDGKLRIEFPHRRFERIELRLVIGDFRQFPVGVLRDDVQMLFRSGRENGNRPARRGTAGTGTGNLYRRIALPRRRAEHGDALCIQFRRHIPEFRGIGVLPQAGPDIRFVQDFVAVDLAAIFLRLRPHLFRPGPEIIWHLILRLEIGLRIQTHEIVKSGPGKLLDGIEAAPRLPIVIRPMPDGTDPEARHHLRRQFVVAPTVVEADPPVKGFVRRRERAQIKPEALPVDGKSEIQRSRRIRRKRNRIVDFDFSVCRNFRRRSAPFAQLVSGEIRQNPGDGRLARSRLQIAQLQCGIDRCPRLVTM</sequence>
<accession>A0A645CTP5</accession>
<gene>
    <name evidence="2" type="ORF">SDC9_127533</name>
</gene>
<organism evidence="2">
    <name type="scientific">bioreactor metagenome</name>
    <dbReference type="NCBI Taxonomy" id="1076179"/>
    <lineage>
        <taxon>unclassified sequences</taxon>
        <taxon>metagenomes</taxon>
        <taxon>ecological metagenomes</taxon>
    </lineage>
</organism>
<comment type="caution">
    <text evidence="2">The sequence shown here is derived from an EMBL/GenBank/DDBJ whole genome shotgun (WGS) entry which is preliminary data.</text>
</comment>
<protein>
    <submittedName>
        <fullName evidence="2">Uncharacterized protein</fullName>
    </submittedName>
</protein>
<proteinExistence type="predicted"/>
<evidence type="ECO:0000256" key="1">
    <source>
        <dbReference type="SAM" id="MobiDB-lite"/>
    </source>
</evidence>
<evidence type="ECO:0000313" key="2">
    <source>
        <dbReference type="EMBL" id="MPM80486.1"/>
    </source>
</evidence>
<feature type="region of interest" description="Disordered" evidence="1">
    <location>
        <begin position="1"/>
        <end position="25"/>
    </location>
</feature>
<dbReference type="AlphaFoldDB" id="A0A645CTP5"/>
<feature type="compositionally biased region" description="Polar residues" evidence="1">
    <location>
        <begin position="1"/>
        <end position="11"/>
    </location>
</feature>